<organism evidence="4 5">
    <name type="scientific">Danionella cerebrum</name>
    <dbReference type="NCBI Taxonomy" id="2873325"/>
    <lineage>
        <taxon>Eukaryota</taxon>
        <taxon>Metazoa</taxon>
        <taxon>Chordata</taxon>
        <taxon>Craniata</taxon>
        <taxon>Vertebrata</taxon>
        <taxon>Euteleostomi</taxon>
        <taxon>Actinopterygii</taxon>
        <taxon>Neopterygii</taxon>
        <taxon>Teleostei</taxon>
        <taxon>Ostariophysi</taxon>
        <taxon>Cypriniformes</taxon>
        <taxon>Danionidae</taxon>
        <taxon>Danioninae</taxon>
        <taxon>Danionella</taxon>
    </lineage>
</organism>
<dbReference type="PROSITE" id="PS50003">
    <property type="entry name" value="PH_DOMAIN"/>
    <property type="match status" value="1"/>
</dbReference>
<dbReference type="STRING" id="623744.A0A553QCD0"/>
<evidence type="ECO:0008006" key="6">
    <source>
        <dbReference type="Google" id="ProtNLM"/>
    </source>
</evidence>
<dbReference type="GO" id="GO:0007528">
    <property type="term" value="P:neuromuscular junction development"/>
    <property type="evidence" value="ECO:0007669"/>
    <property type="project" value="TreeGrafter"/>
</dbReference>
<feature type="domain" description="IRS-type PTB" evidence="3">
    <location>
        <begin position="105"/>
        <end position="210"/>
    </location>
</feature>
<evidence type="ECO:0000313" key="5">
    <source>
        <dbReference type="Proteomes" id="UP000316079"/>
    </source>
</evidence>
<feature type="domain" description="PH" evidence="2">
    <location>
        <begin position="4"/>
        <end position="109"/>
    </location>
</feature>
<dbReference type="FunFam" id="2.30.29.30:FF:000275">
    <property type="entry name" value="Docking protein 7"/>
    <property type="match status" value="1"/>
</dbReference>
<name>A0A553QCD0_9TELE</name>
<feature type="region of interest" description="Disordered" evidence="1">
    <location>
        <begin position="337"/>
        <end position="391"/>
    </location>
</feature>
<evidence type="ECO:0000259" key="3">
    <source>
        <dbReference type="PROSITE" id="PS51064"/>
    </source>
</evidence>
<dbReference type="InterPro" id="IPR011993">
    <property type="entry name" value="PH-like_dom_sf"/>
</dbReference>
<dbReference type="OrthoDB" id="6537982at2759"/>
<proteinExistence type="predicted"/>
<feature type="compositionally biased region" description="Polar residues" evidence="1">
    <location>
        <begin position="355"/>
        <end position="365"/>
    </location>
</feature>
<dbReference type="GO" id="GO:0019901">
    <property type="term" value="F:protein kinase binding"/>
    <property type="evidence" value="ECO:0007669"/>
    <property type="project" value="InterPro"/>
</dbReference>
<evidence type="ECO:0000313" key="4">
    <source>
        <dbReference type="EMBL" id="TRY87601.1"/>
    </source>
</evidence>
<gene>
    <name evidence="4" type="ORF">DNTS_005989</name>
</gene>
<protein>
    <recommendedName>
        <fullName evidence="6">PH domain-containing protein</fullName>
    </recommendedName>
</protein>
<feature type="non-terminal residue" evidence="4">
    <location>
        <position position="510"/>
    </location>
</feature>
<dbReference type="Gene3D" id="2.30.29.30">
    <property type="entry name" value="Pleckstrin-homology domain (PH domain)/Phosphotyrosine-binding domain (PTB)"/>
    <property type="match status" value="2"/>
</dbReference>
<dbReference type="PROSITE" id="PS51064">
    <property type="entry name" value="IRS_PTB"/>
    <property type="match status" value="1"/>
</dbReference>
<dbReference type="Proteomes" id="UP000316079">
    <property type="component" value="Unassembled WGS sequence"/>
</dbReference>
<dbReference type="SUPFAM" id="SSF50729">
    <property type="entry name" value="PH domain-like"/>
    <property type="match status" value="2"/>
</dbReference>
<evidence type="ECO:0000259" key="2">
    <source>
        <dbReference type="PROSITE" id="PS50003"/>
    </source>
</evidence>
<dbReference type="CDD" id="cd13165">
    <property type="entry name" value="PTB_DOK7"/>
    <property type="match status" value="1"/>
</dbReference>
<dbReference type="InterPro" id="IPR001849">
    <property type="entry name" value="PH_domain"/>
</dbReference>
<dbReference type="SMART" id="SM01244">
    <property type="entry name" value="IRS"/>
    <property type="match status" value="1"/>
</dbReference>
<accession>A0A553QCD0</accession>
<reference evidence="4 5" key="1">
    <citation type="journal article" date="2019" name="Sci. Data">
        <title>Hybrid genome assembly and annotation of Danionella translucida.</title>
        <authorList>
            <person name="Kadobianskyi M."/>
            <person name="Schulze L."/>
            <person name="Schuelke M."/>
            <person name="Judkewitz B."/>
        </authorList>
    </citation>
    <scope>NUCLEOTIDE SEQUENCE [LARGE SCALE GENOMIC DNA]</scope>
    <source>
        <strain evidence="4 5">Bolton</strain>
    </source>
</reference>
<dbReference type="InterPro" id="IPR002404">
    <property type="entry name" value="IRS_PTB"/>
</dbReference>
<keyword evidence="5" id="KW-1185">Reference proteome</keyword>
<dbReference type="PANTHER" id="PTHR21636:SF2">
    <property type="entry name" value="PROTEIN DOK-7"/>
    <property type="match status" value="1"/>
</dbReference>
<feature type="compositionally biased region" description="Low complexity" evidence="1">
    <location>
        <begin position="366"/>
        <end position="382"/>
    </location>
</feature>
<dbReference type="Pfam" id="PF02174">
    <property type="entry name" value="IRS"/>
    <property type="match status" value="1"/>
</dbReference>
<dbReference type="EMBL" id="SRMA01026116">
    <property type="protein sequence ID" value="TRY87601.1"/>
    <property type="molecule type" value="Genomic_DNA"/>
</dbReference>
<dbReference type="InterPro" id="IPR037748">
    <property type="entry name" value="Dok-7_PTB"/>
</dbReference>
<comment type="caution">
    <text evidence="4">The sequence shown here is derived from an EMBL/GenBank/DDBJ whole genome shotgun (WGS) entry which is preliminary data.</text>
</comment>
<dbReference type="InterPro" id="IPR037746">
    <property type="entry name" value="Dok-7"/>
</dbReference>
<dbReference type="AlphaFoldDB" id="A0A553QCD0"/>
<dbReference type="PANTHER" id="PTHR21636">
    <property type="entry name" value="PROTEIN DOK-7"/>
    <property type="match status" value="1"/>
</dbReference>
<sequence>MTDTVVVEGQVKLREGKKWKNRWVVLRKPSPVADCLSLLMYKDRGEKSKGQQERNQATLKDICGLEALQGFDGVNYALSLLCLSQSVMLGFDNRVTLLAWDARIRYSLGEVHRFNVNIQPGTKLESGPASLHLCNNLLVIARDLPPTVIGQWKLSDLRRYGAVLNGFVFEGGTRCGYWAGVFFLACTDGEQISFLFDCIVRGISPSRGPFGLHPVLPDPNANPSSIEERISLEASELEKRLSMLSVCTHLSSAASTFSYGTFMAGDDRSISSSSSETSHSDNSLGSRLAIWAEPVRQPTPVEAPAPPSAAALLGAVDSKNTFSVNATGDERLYGVMTALRPPSKPPNSRGLQEAGRQNSTDSGIATGSHSSYSGSFSSYTGSMENGHGETEEFESFINLPQNSLLSPVRSIPLVPESKACECPLRDAEQTLTTINYVPNPPHYDIPRRLLQHTQDQLLQQGPECGAAGVAEEAILQKPAPWRFNWSELPPEGSATLQLQFAICPDCGGGT</sequence>
<evidence type="ECO:0000256" key="1">
    <source>
        <dbReference type="SAM" id="MobiDB-lite"/>
    </source>
</evidence>